<name>A0A936Z4E6_9BURK</name>
<evidence type="ECO:0000256" key="1">
    <source>
        <dbReference type="ARBA" id="ARBA00006739"/>
    </source>
</evidence>
<keyword evidence="6" id="KW-1185">Reference proteome</keyword>
<evidence type="ECO:0000259" key="4">
    <source>
        <dbReference type="Pfam" id="PF00535"/>
    </source>
</evidence>
<dbReference type="InterPro" id="IPR029044">
    <property type="entry name" value="Nucleotide-diphossugar_trans"/>
</dbReference>
<accession>A0A936Z4E6</accession>
<organism evidence="5 6">
    <name type="scientific">Ramlibacter monticola</name>
    <dbReference type="NCBI Taxonomy" id="1926872"/>
    <lineage>
        <taxon>Bacteria</taxon>
        <taxon>Pseudomonadati</taxon>
        <taxon>Pseudomonadota</taxon>
        <taxon>Betaproteobacteria</taxon>
        <taxon>Burkholderiales</taxon>
        <taxon>Comamonadaceae</taxon>
        <taxon>Ramlibacter</taxon>
    </lineage>
</organism>
<dbReference type="RefSeq" id="WP_201677377.1">
    <property type="nucleotide sequence ID" value="NZ_JAEQNE010000009.1"/>
</dbReference>
<proteinExistence type="inferred from homology"/>
<dbReference type="InterPro" id="IPR001173">
    <property type="entry name" value="Glyco_trans_2-like"/>
</dbReference>
<keyword evidence="2" id="KW-0328">Glycosyltransferase</keyword>
<dbReference type="PANTHER" id="PTHR43179:SF12">
    <property type="entry name" value="GALACTOFURANOSYLTRANSFERASE GLFT2"/>
    <property type="match status" value="1"/>
</dbReference>
<dbReference type="GO" id="GO:0016757">
    <property type="term" value="F:glycosyltransferase activity"/>
    <property type="evidence" value="ECO:0007669"/>
    <property type="project" value="UniProtKB-KW"/>
</dbReference>
<comment type="caution">
    <text evidence="5">The sequence shown here is derived from an EMBL/GenBank/DDBJ whole genome shotgun (WGS) entry which is preliminary data.</text>
</comment>
<dbReference type="EMBL" id="JAEQNE010000009">
    <property type="protein sequence ID" value="MBL0394708.1"/>
    <property type="molecule type" value="Genomic_DNA"/>
</dbReference>
<dbReference type="Proteomes" id="UP000599109">
    <property type="component" value="Unassembled WGS sequence"/>
</dbReference>
<dbReference type="AlphaFoldDB" id="A0A936Z4E6"/>
<protein>
    <submittedName>
        <fullName evidence="5">Glycosyltransferase family 2 protein</fullName>
    </submittedName>
</protein>
<dbReference type="SUPFAM" id="SSF53448">
    <property type="entry name" value="Nucleotide-diphospho-sugar transferases"/>
    <property type="match status" value="1"/>
</dbReference>
<evidence type="ECO:0000256" key="2">
    <source>
        <dbReference type="ARBA" id="ARBA00022676"/>
    </source>
</evidence>
<dbReference type="Pfam" id="PF00535">
    <property type="entry name" value="Glycos_transf_2"/>
    <property type="match status" value="1"/>
</dbReference>
<sequence length="323" mass="35875">MHCVNATSTCVVIVNWNGWRDTVVCLESLLALEGGPMHVIVCDNASTDGSVAELHGWLRERLPSRPMSGQGTDIRSAAGEGAVLSVHVLPLPSNLGYAGGLNAGIRWARERWSPGGFWLLNNDVQAQPRALDALLAAHAATPDAGICGSILLDWEEPRRIQAVAGIYSRWLGVGWHERKVPAGSDAVSMALDYPVGASLYVSSEYLDRVGLMDASYFLYYEEMDWVERGRRHGYRPLVALGSRLRHKEGASTGSHGGVRNKSLLSEHYGVINRLRITRKFWPHYLPIVWLSLFAVALDRFVNREWDRAGLVLRLMASPLRWLR</sequence>
<dbReference type="Gene3D" id="3.90.550.10">
    <property type="entry name" value="Spore Coat Polysaccharide Biosynthesis Protein SpsA, Chain A"/>
    <property type="match status" value="1"/>
</dbReference>
<evidence type="ECO:0000256" key="3">
    <source>
        <dbReference type="ARBA" id="ARBA00022679"/>
    </source>
</evidence>
<keyword evidence="3" id="KW-0808">Transferase</keyword>
<evidence type="ECO:0000313" key="6">
    <source>
        <dbReference type="Proteomes" id="UP000599109"/>
    </source>
</evidence>
<dbReference type="PANTHER" id="PTHR43179">
    <property type="entry name" value="RHAMNOSYLTRANSFERASE WBBL"/>
    <property type="match status" value="1"/>
</dbReference>
<feature type="domain" description="Glycosyltransferase 2-like" evidence="4">
    <location>
        <begin position="10"/>
        <end position="153"/>
    </location>
</feature>
<gene>
    <name evidence="5" type="ORF">JJ685_26455</name>
</gene>
<evidence type="ECO:0000313" key="5">
    <source>
        <dbReference type="EMBL" id="MBL0394708.1"/>
    </source>
</evidence>
<reference evidence="5 6" key="1">
    <citation type="journal article" date="2017" name="Int. J. Syst. Evol. Microbiol.">
        <title>Ramlibacter monticola sp. nov., isolated from forest soil.</title>
        <authorList>
            <person name="Chaudhary D.K."/>
            <person name="Kim J."/>
        </authorList>
    </citation>
    <scope>NUCLEOTIDE SEQUENCE [LARGE SCALE GENOMIC DNA]</scope>
    <source>
        <strain evidence="5 6">KACC 19175</strain>
    </source>
</reference>
<comment type="similarity">
    <text evidence="1">Belongs to the glycosyltransferase 2 family.</text>
</comment>